<dbReference type="Gene3D" id="3.30.300.30">
    <property type="match status" value="1"/>
</dbReference>
<dbReference type="PROSITE" id="PS00455">
    <property type="entry name" value="AMP_BINDING"/>
    <property type="match status" value="1"/>
</dbReference>
<evidence type="ECO:0000256" key="16">
    <source>
        <dbReference type="ARBA" id="ARBA00041297"/>
    </source>
</evidence>
<evidence type="ECO:0000256" key="20">
    <source>
        <dbReference type="ARBA" id="ARBA00068795"/>
    </source>
</evidence>
<keyword evidence="13" id="KW-0576">Peroxisome</keyword>
<evidence type="ECO:0000256" key="14">
    <source>
        <dbReference type="ARBA" id="ARBA00026121"/>
    </source>
</evidence>
<evidence type="ECO:0000256" key="12">
    <source>
        <dbReference type="ARBA" id="ARBA00023136"/>
    </source>
</evidence>
<comment type="subcellular location">
    <subcellularLocation>
        <location evidence="1">Cell membrane</location>
        <topology evidence="1">Multi-pass membrane protein</topology>
    </subcellularLocation>
    <subcellularLocation>
        <location evidence="17">Peroxisome membrane</location>
    </subcellularLocation>
</comment>
<keyword evidence="11" id="KW-0445">Lipid transport</keyword>
<evidence type="ECO:0000256" key="22">
    <source>
        <dbReference type="SAM" id="Phobius"/>
    </source>
</evidence>
<evidence type="ECO:0000259" key="24">
    <source>
        <dbReference type="Pfam" id="PF13193"/>
    </source>
</evidence>
<dbReference type="OrthoDB" id="288590at2759"/>
<dbReference type="NCBIfam" id="NF006134">
    <property type="entry name" value="PRK08279.1"/>
    <property type="match status" value="1"/>
</dbReference>
<dbReference type="EC" id="6.2.1.3" evidence="14"/>
<dbReference type="Gene3D" id="3.40.50.12780">
    <property type="entry name" value="N-terminal domain of ligase-like"/>
    <property type="match status" value="1"/>
</dbReference>
<dbReference type="Proteomes" id="UP001152798">
    <property type="component" value="Chromosome 2"/>
</dbReference>
<reference evidence="25" key="1">
    <citation type="submission" date="2022-01" db="EMBL/GenBank/DDBJ databases">
        <authorList>
            <person name="King R."/>
        </authorList>
    </citation>
    <scope>NUCLEOTIDE SEQUENCE</scope>
</reference>
<keyword evidence="5" id="KW-0436">Ligase</keyword>
<sequence>MWKVQCLELSKLLYFVLAFIVVYISQNERYKCIYRAIVNFPRDVDLLVKIAHMMLVIFYYDIRGWTTLDIFQQHAKKNPQKVAFICGENYIQYKEMDEFSNRAARFYSSLGIAKGDSVAIFLETRVEYPSVWLGLMKIGGVGALINTNQRTQVLEHSLRISGAKYLIYGTELTQALKDIKDLLKDFKLYHIGNGEALEGSKNYLEEISKFSPKPLDNPLKMKITDKFLYIYTSGTTGLPKAAIMTHARYWVLVLACIKCFRLRSSDIVYDPLPLYHTAGGLLGVGQVLMNGSTVVLRPKFSASNFWVDCIKYNCTAAQYIGEMCRYLLSQPPRPTDRHHKVRCVFGNGLKFQVWEPFVNRFGIEQIGEYYGATEGNAAVINAWNFPGACGYIPWFAKPFYPISLIKVDETTNEPIRGPDGLCIECKTGEPGLLVGKIQKRPTGHFNGYVDKESTEKKILRDVCSKGDKVFNSGDILVKDEWGYVYFKDRTGDTFRWRGENVATTEVEAIISNIVGLKDATVYGVELPDVEGRAGMAAIVDTEGRLDLEKLSEGIHRDLPPYARPVFIRVIHSLPITSTFKIQKVYLQKEGYNVDKISDPIYVFDAKSSKYIPFTRELYNDVLSNKLRL</sequence>
<feature type="domain" description="AMP-binding enzyme C-terminal" evidence="24">
    <location>
        <begin position="505"/>
        <end position="580"/>
    </location>
</feature>
<evidence type="ECO:0000256" key="2">
    <source>
        <dbReference type="ARBA" id="ARBA00006432"/>
    </source>
</evidence>
<comment type="catalytic activity">
    <reaction evidence="18">
        <text>tetracosanoate + ATP + CoA = tetracosanoyl-CoA + AMP + diphosphate</text>
        <dbReference type="Rhea" id="RHEA:33639"/>
        <dbReference type="ChEBI" id="CHEBI:30616"/>
        <dbReference type="ChEBI" id="CHEBI:31014"/>
        <dbReference type="ChEBI" id="CHEBI:33019"/>
        <dbReference type="ChEBI" id="CHEBI:57287"/>
        <dbReference type="ChEBI" id="CHEBI:65052"/>
        <dbReference type="ChEBI" id="CHEBI:456215"/>
    </reaction>
    <physiologicalReaction direction="left-to-right" evidence="18">
        <dbReference type="Rhea" id="RHEA:33640"/>
    </physiologicalReaction>
</comment>
<dbReference type="InterPro" id="IPR042099">
    <property type="entry name" value="ANL_N_sf"/>
</dbReference>
<dbReference type="FunFam" id="3.30.300.30:FF:000002">
    <property type="entry name" value="Long-chain fatty acid transport protein 1"/>
    <property type="match status" value="1"/>
</dbReference>
<dbReference type="GO" id="GO:0044539">
    <property type="term" value="P:long-chain fatty acid import into cell"/>
    <property type="evidence" value="ECO:0007669"/>
    <property type="project" value="TreeGrafter"/>
</dbReference>
<keyword evidence="6 22" id="KW-0812">Transmembrane</keyword>
<keyword evidence="10 22" id="KW-1133">Transmembrane helix</keyword>
<accession>A0A9P0EFR6</accession>
<evidence type="ECO:0000256" key="17">
    <source>
        <dbReference type="ARBA" id="ARBA00046271"/>
    </source>
</evidence>
<evidence type="ECO:0000313" key="26">
    <source>
        <dbReference type="Proteomes" id="UP001152798"/>
    </source>
</evidence>
<name>A0A9P0EFR6_NEZVI</name>
<dbReference type="InterPro" id="IPR000873">
    <property type="entry name" value="AMP-dep_synth/lig_dom"/>
</dbReference>
<gene>
    <name evidence="25" type="ORF">NEZAVI_LOCUS4700</name>
</gene>
<dbReference type="InterPro" id="IPR045851">
    <property type="entry name" value="AMP-bd_C_sf"/>
</dbReference>
<dbReference type="GO" id="GO:0005324">
    <property type="term" value="F:long-chain fatty acid transmembrane transporter activity"/>
    <property type="evidence" value="ECO:0007669"/>
    <property type="project" value="TreeGrafter"/>
</dbReference>
<comment type="function">
    <text evidence="19">Acyl-CoA synthetase required for both the import of long chain fatty acids (LCFAs) (C14-C18) and the activation very long chain fatty acids (VLCFAs) (C20-C26) by esterification of the fatty acids into metabolically active CoA-thioesters for subsequent degradation or incorporation into phospholipids. The transport and fatty acyl-CoA synthetase activities are genetically separable and are thus independent activities. Esterifies VLCFAs in the peroxisome matrix. The VLCFAs are actively transported into peroxisomes by a PXA1-PXA2 heterodimeric transporter in the peroxisomal membrane.</text>
</comment>
<evidence type="ECO:0000259" key="23">
    <source>
        <dbReference type="Pfam" id="PF00501"/>
    </source>
</evidence>
<dbReference type="PANTHER" id="PTHR43107">
    <property type="entry name" value="LONG-CHAIN FATTY ACID TRANSPORT PROTEIN"/>
    <property type="match status" value="1"/>
</dbReference>
<feature type="transmembrane region" description="Helical" evidence="22">
    <location>
        <begin position="7"/>
        <end position="25"/>
    </location>
</feature>
<dbReference type="EMBL" id="OV725078">
    <property type="protein sequence ID" value="CAH1394159.1"/>
    <property type="molecule type" value="Genomic_DNA"/>
</dbReference>
<dbReference type="SUPFAM" id="SSF56801">
    <property type="entry name" value="Acetyl-CoA synthetase-like"/>
    <property type="match status" value="1"/>
</dbReference>
<dbReference type="PANTHER" id="PTHR43107:SF15">
    <property type="entry name" value="FATTY ACID TRANSPORT PROTEIN 3, ISOFORM A"/>
    <property type="match status" value="1"/>
</dbReference>
<dbReference type="FunFam" id="3.40.50.12780:FF:000019">
    <property type="entry name" value="Long-chain fatty acid transporter"/>
    <property type="match status" value="1"/>
</dbReference>
<dbReference type="Pfam" id="PF13193">
    <property type="entry name" value="AMP-binding_C"/>
    <property type="match status" value="1"/>
</dbReference>
<keyword evidence="7" id="KW-0547">Nucleotide-binding</keyword>
<keyword evidence="8" id="KW-0443">Lipid metabolism</keyword>
<dbReference type="GO" id="GO:0005886">
    <property type="term" value="C:plasma membrane"/>
    <property type="evidence" value="ECO:0007669"/>
    <property type="project" value="UniProtKB-SubCell"/>
</dbReference>
<dbReference type="GO" id="GO:0005789">
    <property type="term" value="C:endoplasmic reticulum membrane"/>
    <property type="evidence" value="ECO:0007669"/>
    <property type="project" value="TreeGrafter"/>
</dbReference>
<comment type="similarity">
    <text evidence="2">Belongs to the ATP-dependent AMP-binding enzyme family.</text>
</comment>
<dbReference type="GO" id="GO:0004467">
    <property type="term" value="F:long-chain fatty acid-CoA ligase activity"/>
    <property type="evidence" value="ECO:0007669"/>
    <property type="project" value="UniProtKB-EC"/>
</dbReference>
<dbReference type="InterPro" id="IPR025110">
    <property type="entry name" value="AMP-bd_C"/>
</dbReference>
<evidence type="ECO:0000256" key="19">
    <source>
        <dbReference type="ARBA" id="ARBA00060276"/>
    </source>
</evidence>
<protein>
    <recommendedName>
        <fullName evidence="20">Very long-chain fatty acid transport protein</fullName>
        <ecNumber evidence="14">6.2.1.3</ecNumber>
    </recommendedName>
    <alternativeName>
        <fullName evidence="16">Long-chain-fatty-acid--CoA ligase</fullName>
    </alternativeName>
    <alternativeName>
        <fullName evidence="21">Very-long-chain acyl-CoA synthetase</fullName>
    </alternativeName>
</protein>
<evidence type="ECO:0000256" key="11">
    <source>
        <dbReference type="ARBA" id="ARBA00023055"/>
    </source>
</evidence>
<keyword evidence="12 22" id="KW-0472">Membrane</keyword>
<dbReference type="AlphaFoldDB" id="A0A9P0EFR6"/>
<keyword evidence="4" id="KW-1003">Cell membrane</keyword>
<keyword evidence="26" id="KW-1185">Reference proteome</keyword>
<evidence type="ECO:0000256" key="21">
    <source>
        <dbReference type="ARBA" id="ARBA00078285"/>
    </source>
</evidence>
<evidence type="ECO:0000256" key="5">
    <source>
        <dbReference type="ARBA" id="ARBA00022598"/>
    </source>
</evidence>
<evidence type="ECO:0000313" key="25">
    <source>
        <dbReference type="EMBL" id="CAH1394159.1"/>
    </source>
</evidence>
<evidence type="ECO:0000256" key="8">
    <source>
        <dbReference type="ARBA" id="ARBA00022832"/>
    </source>
</evidence>
<evidence type="ECO:0000256" key="13">
    <source>
        <dbReference type="ARBA" id="ARBA00023140"/>
    </source>
</evidence>
<evidence type="ECO:0000256" key="3">
    <source>
        <dbReference type="ARBA" id="ARBA00022448"/>
    </source>
</evidence>
<keyword evidence="3" id="KW-0813">Transport</keyword>
<organism evidence="25 26">
    <name type="scientific">Nezara viridula</name>
    <name type="common">Southern green stink bug</name>
    <name type="synonym">Cimex viridulus</name>
    <dbReference type="NCBI Taxonomy" id="85310"/>
    <lineage>
        <taxon>Eukaryota</taxon>
        <taxon>Metazoa</taxon>
        <taxon>Ecdysozoa</taxon>
        <taxon>Arthropoda</taxon>
        <taxon>Hexapoda</taxon>
        <taxon>Insecta</taxon>
        <taxon>Pterygota</taxon>
        <taxon>Neoptera</taxon>
        <taxon>Paraneoptera</taxon>
        <taxon>Hemiptera</taxon>
        <taxon>Heteroptera</taxon>
        <taxon>Panheteroptera</taxon>
        <taxon>Pentatomomorpha</taxon>
        <taxon>Pentatomoidea</taxon>
        <taxon>Pentatomidae</taxon>
        <taxon>Pentatominae</taxon>
        <taxon>Nezara</taxon>
    </lineage>
</organism>
<proteinExistence type="inferred from homology"/>
<keyword evidence="9" id="KW-0067">ATP-binding</keyword>
<dbReference type="GO" id="GO:0005524">
    <property type="term" value="F:ATP binding"/>
    <property type="evidence" value="ECO:0007669"/>
    <property type="project" value="UniProtKB-KW"/>
</dbReference>
<dbReference type="Pfam" id="PF00501">
    <property type="entry name" value="AMP-binding"/>
    <property type="match status" value="1"/>
</dbReference>
<feature type="domain" description="AMP-dependent synthetase/ligase" evidence="23">
    <location>
        <begin position="71"/>
        <end position="416"/>
    </location>
</feature>
<evidence type="ECO:0000256" key="15">
    <source>
        <dbReference type="ARBA" id="ARBA00036527"/>
    </source>
</evidence>
<evidence type="ECO:0000256" key="6">
    <source>
        <dbReference type="ARBA" id="ARBA00022692"/>
    </source>
</evidence>
<evidence type="ECO:0000256" key="1">
    <source>
        <dbReference type="ARBA" id="ARBA00004651"/>
    </source>
</evidence>
<evidence type="ECO:0000256" key="10">
    <source>
        <dbReference type="ARBA" id="ARBA00022989"/>
    </source>
</evidence>
<evidence type="ECO:0000256" key="9">
    <source>
        <dbReference type="ARBA" id="ARBA00022840"/>
    </source>
</evidence>
<evidence type="ECO:0000256" key="7">
    <source>
        <dbReference type="ARBA" id="ARBA00022741"/>
    </source>
</evidence>
<dbReference type="InterPro" id="IPR020845">
    <property type="entry name" value="AMP-binding_CS"/>
</dbReference>
<keyword evidence="8" id="KW-0276">Fatty acid metabolism</keyword>
<dbReference type="GO" id="GO:0005778">
    <property type="term" value="C:peroxisomal membrane"/>
    <property type="evidence" value="ECO:0007669"/>
    <property type="project" value="UniProtKB-SubCell"/>
</dbReference>
<evidence type="ECO:0000256" key="4">
    <source>
        <dbReference type="ARBA" id="ARBA00022475"/>
    </source>
</evidence>
<comment type="catalytic activity">
    <reaction evidence="15">
        <text>a very long-chain fatty acid + ATP + CoA = a very long-chain fatty acyl-CoA + AMP + diphosphate</text>
        <dbReference type="Rhea" id="RHEA:54536"/>
        <dbReference type="ChEBI" id="CHEBI:30616"/>
        <dbReference type="ChEBI" id="CHEBI:33019"/>
        <dbReference type="ChEBI" id="CHEBI:57287"/>
        <dbReference type="ChEBI" id="CHEBI:58950"/>
        <dbReference type="ChEBI" id="CHEBI:138261"/>
        <dbReference type="ChEBI" id="CHEBI:456215"/>
    </reaction>
    <physiologicalReaction direction="left-to-right" evidence="15">
        <dbReference type="Rhea" id="RHEA:54537"/>
    </physiologicalReaction>
</comment>
<evidence type="ECO:0000256" key="18">
    <source>
        <dbReference type="ARBA" id="ARBA00048666"/>
    </source>
</evidence>